<evidence type="ECO:0000256" key="1">
    <source>
        <dbReference type="SAM" id="Coils"/>
    </source>
</evidence>
<feature type="coiled-coil region" evidence="1">
    <location>
        <begin position="19"/>
        <end position="67"/>
    </location>
</feature>
<accession>A0A3N4I9L1</accession>
<protein>
    <submittedName>
        <fullName evidence="2">Uncharacterized protein</fullName>
    </submittedName>
</protein>
<sequence>MIHPNSVQTNASAFARVIYDEIRQEIENTQRTAATADAKMRATRAMLEELKSTLQDTKEQVRIIEMYSASGDEKVEAWKRKGESLSELVDLFEGITREMVAEIEELEVWR</sequence>
<keyword evidence="1" id="KW-0175">Coiled coil</keyword>
<keyword evidence="3" id="KW-1185">Reference proteome</keyword>
<organism evidence="2 3">
    <name type="scientific">Ascobolus immersus RN42</name>
    <dbReference type="NCBI Taxonomy" id="1160509"/>
    <lineage>
        <taxon>Eukaryota</taxon>
        <taxon>Fungi</taxon>
        <taxon>Dikarya</taxon>
        <taxon>Ascomycota</taxon>
        <taxon>Pezizomycotina</taxon>
        <taxon>Pezizomycetes</taxon>
        <taxon>Pezizales</taxon>
        <taxon>Ascobolaceae</taxon>
        <taxon>Ascobolus</taxon>
    </lineage>
</organism>
<evidence type="ECO:0000313" key="3">
    <source>
        <dbReference type="Proteomes" id="UP000275078"/>
    </source>
</evidence>
<gene>
    <name evidence="2" type="ORF">BJ508DRAFT_325692</name>
</gene>
<dbReference type="EMBL" id="ML119673">
    <property type="protein sequence ID" value="RPA82157.1"/>
    <property type="molecule type" value="Genomic_DNA"/>
</dbReference>
<name>A0A3N4I9L1_ASCIM</name>
<evidence type="ECO:0000313" key="2">
    <source>
        <dbReference type="EMBL" id="RPA82157.1"/>
    </source>
</evidence>
<dbReference type="AlphaFoldDB" id="A0A3N4I9L1"/>
<dbReference type="Proteomes" id="UP000275078">
    <property type="component" value="Unassembled WGS sequence"/>
</dbReference>
<proteinExistence type="predicted"/>
<reference evidence="2 3" key="1">
    <citation type="journal article" date="2018" name="Nat. Ecol. Evol.">
        <title>Pezizomycetes genomes reveal the molecular basis of ectomycorrhizal truffle lifestyle.</title>
        <authorList>
            <person name="Murat C."/>
            <person name="Payen T."/>
            <person name="Noel B."/>
            <person name="Kuo A."/>
            <person name="Morin E."/>
            <person name="Chen J."/>
            <person name="Kohler A."/>
            <person name="Krizsan K."/>
            <person name="Balestrini R."/>
            <person name="Da Silva C."/>
            <person name="Montanini B."/>
            <person name="Hainaut M."/>
            <person name="Levati E."/>
            <person name="Barry K.W."/>
            <person name="Belfiori B."/>
            <person name="Cichocki N."/>
            <person name="Clum A."/>
            <person name="Dockter R.B."/>
            <person name="Fauchery L."/>
            <person name="Guy J."/>
            <person name="Iotti M."/>
            <person name="Le Tacon F."/>
            <person name="Lindquist E.A."/>
            <person name="Lipzen A."/>
            <person name="Malagnac F."/>
            <person name="Mello A."/>
            <person name="Molinier V."/>
            <person name="Miyauchi S."/>
            <person name="Poulain J."/>
            <person name="Riccioni C."/>
            <person name="Rubini A."/>
            <person name="Sitrit Y."/>
            <person name="Splivallo R."/>
            <person name="Traeger S."/>
            <person name="Wang M."/>
            <person name="Zifcakova L."/>
            <person name="Wipf D."/>
            <person name="Zambonelli A."/>
            <person name="Paolocci F."/>
            <person name="Nowrousian M."/>
            <person name="Ottonello S."/>
            <person name="Baldrian P."/>
            <person name="Spatafora J.W."/>
            <person name="Henrissat B."/>
            <person name="Nagy L.G."/>
            <person name="Aury J.M."/>
            <person name="Wincker P."/>
            <person name="Grigoriev I.V."/>
            <person name="Bonfante P."/>
            <person name="Martin F.M."/>
        </authorList>
    </citation>
    <scope>NUCLEOTIDE SEQUENCE [LARGE SCALE GENOMIC DNA]</scope>
    <source>
        <strain evidence="2 3">RN42</strain>
    </source>
</reference>